<dbReference type="SUPFAM" id="SSF49299">
    <property type="entry name" value="PKD domain"/>
    <property type="match status" value="1"/>
</dbReference>
<dbReference type="GO" id="GO:0016020">
    <property type="term" value="C:membrane"/>
    <property type="evidence" value="ECO:0007669"/>
    <property type="project" value="TreeGrafter"/>
</dbReference>
<proteinExistence type="predicted"/>
<dbReference type="Gene3D" id="2.60.40.3010">
    <property type="match status" value="1"/>
</dbReference>
<evidence type="ECO:0000313" key="2">
    <source>
        <dbReference type="EMBL" id="AEF02229.1"/>
    </source>
</evidence>
<gene>
    <name evidence="2" type="ordered locus">ambt_03385</name>
</gene>
<organism evidence="2 3">
    <name type="scientific">Alteromonas naphthalenivorans</name>
    <dbReference type="NCBI Taxonomy" id="715451"/>
    <lineage>
        <taxon>Bacteria</taxon>
        <taxon>Pseudomonadati</taxon>
        <taxon>Pseudomonadota</taxon>
        <taxon>Gammaproteobacteria</taxon>
        <taxon>Alteromonadales</taxon>
        <taxon>Alteromonadaceae</taxon>
        <taxon>Alteromonas/Salinimonas group</taxon>
        <taxon>Alteromonas</taxon>
    </lineage>
</organism>
<dbReference type="Pfam" id="PF22352">
    <property type="entry name" value="K319L-like_PKD"/>
    <property type="match status" value="2"/>
</dbReference>
<dbReference type="InterPro" id="IPR022409">
    <property type="entry name" value="PKD/Chitinase_dom"/>
</dbReference>
<dbReference type="AlphaFoldDB" id="F5ZBZ1"/>
<name>F5ZBZ1_ALTNA</name>
<dbReference type="PROSITE" id="PS00018">
    <property type="entry name" value="EF_HAND_1"/>
    <property type="match status" value="1"/>
</dbReference>
<dbReference type="GO" id="GO:0031410">
    <property type="term" value="C:cytoplasmic vesicle"/>
    <property type="evidence" value="ECO:0007669"/>
    <property type="project" value="TreeGrafter"/>
</dbReference>
<evidence type="ECO:0000259" key="1">
    <source>
        <dbReference type="SMART" id="SM00089"/>
    </source>
</evidence>
<dbReference type="OrthoDB" id="9815730at2"/>
<dbReference type="eggNOG" id="COG5184">
    <property type="taxonomic scope" value="Bacteria"/>
</dbReference>
<dbReference type="EMBL" id="CP002339">
    <property type="protein sequence ID" value="AEF02229.1"/>
    <property type="molecule type" value="Genomic_DNA"/>
</dbReference>
<dbReference type="InterPro" id="IPR035986">
    <property type="entry name" value="PKD_dom_sf"/>
</dbReference>
<dbReference type="PANTHER" id="PTHR46182">
    <property type="entry name" value="FI19480P1"/>
    <property type="match status" value="1"/>
</dbReference>
<evidence type="ECO:0000313" key="3">
    <source>
        <dbReference type="Proteomes" id="UP000000683"/>
    </source>
</evidence>
<dbReference type="InterPro" id="IPR018247">
    <property type="entry name" value="EF_Hand_1_Ca_BS"/>
</dbReference>
<accession>F5ZBZ1</accession>
<dbReference type="PANTHER" id="PTHR46182:SF2">
    <property type="entry name" value="FI19480P1"/>
    <property type="match status" value="1"/>
</dbReference>
<keyword evidence="3" id="KW-1185">Reference proteome</keyword>
<reference evidence="2 3" key="1">
    <citation type="journal article" date="2011" name="J. Bacteriol.">
        <title>Complete genome sequence of the polycyclic aromatic hydrocarbon-degrading bacterium Alteromonas sp. strain SN2.</title>
        <authorList>
            <person name="Jin H.M."/>
            <person name="Jeong H."/>
            <person name="Moon E.J."/>
            <person name="Math R.K."/>
            <person name="Lee K."/>
            <person name="Kim H.J."/>
            <person name="Jeon C.O."/>
            <person name="Oh T.K."/>
            <person name="Kim J.F."/>
        </authorList>
    </citation>
    <scope>NUCLEOTIDE SEQUENCE [LARGE SCALE GENOMIC DNA]</scope>
    <source>
        <strain evidence="3">JCM 17741 / KACC 18427 / KCTC 11700BP / SN2</strain>
    </source>
</reference>
<dbReference type="InterPro" id="IPR013783">
    <property type="entry name" value="Ig-like_fold"/>
</dbReference>
<dbReference type="Gene3D" id="2.60.40.10">
    <property type="entry name" value="Immunoglobulins"/>
    <property type="match status" value="1"/>
</dbReference>
<dbReference type="HOGENOM" id="CLU_305852_0_0_6"/>
<dbReference type="PROSITE" id="PS51257">
    <property type="entry name" value="PROKAR_LIPOPROTEIN"/>
    <property type="match status" value="1"/>
</dbReference>
<dbReference type="RefSeq" id="WP_013783171.1">
    <property type="nucleotide sequence ID" value="NC_015554.1"/>
</dbReference>
<sequence length="1100" mass="119114">MFIRANYKKSIIAASLVLALSGCNDDDKGDVIVNEEEAVNEEVVNSLPVAQAGEDATVDENTQVTLTGSGVDDDGTIVSYRWVQTEGVEVTLTNADQASAEFTAPDVKPSEILTFELNVTDDAGATATDSVSVTVTHINASPIITISAQEVEEKEAHSIAAVAEDDGEITNYLWVQTGGADVELSGTMTSTLSFTAPSVDSDETLSFALTVEDDEGEATTETVSVNVLQKSESLTLVGLVTDSPIIDANLVINVGDEQQEVTAGSDGSYSVTLNVDDDATDKMVSIVASGVGSQTQAKLMSVLGSFEALNEASNGDGEVIKDDFFGVNVTNVTTANAGLMQRENLGDPIVDDATLAALNLRVSQQEKFALATAIKVAIDKAGDDASLALPDGIADTLALVQNPEASATYIETVENTEAYESAYEEIIADPELVESDLDASATTYFLLDYYNPLISDPGKKLTLTSDTTATFSTYLGTFEAEKFSDDNEITLEFEYGEYHFTQNEYLNFDGIIQQVEVEYAYHEMTFLPLNEQDGVVTFEMKLLYSKYYLNGELEDIHNILDDPTQVTAIALNNAIEIAIDSADNKALSLPITSSLFDTDDSNLFTYNWASDTFEFNQDGTGSTRVVDNDFTWMKQPYALNPDINELVITFDDGTTLSYVQLTDSSDNNLYAVSGISSDGQNESFKVDAGGAVTAEDKFDVASVPGIYTYAFDGDSLNEFWWELWPNGKAYTIEVADNNGDGNITTEEILVMYGNWSVEANGELQINRYRSTDYSWPGCFNESADCYLYNSRTWSIFAQVGDAYHITNLHEFDFSQQDGRGGFDGIVDYFVQDNRRVSKQANRPVTATLPEHPHLPALPPQAFVNLVTPSDYLGTTLYGVEQNGLYTVDDASIALSLEADDTYVRTFEGLPQGSESGSYLVAADNSILLQASDVAAPNGLQAFLLSSDGVTIGAHLGAPVPFFGTQQAADDYETVLREGTSVASFDSLKDKSLVLVDTSQSGEWNTTYLQFDGSNVVIYTDSTYSEVNDSFGYVLNDDGSIDIDGRVYLALSTTGFSVFVSDEGEGDYIDFNYLFDDTTVAAQFVENANNLRATAEQLGDD</sequence>
<dbReference type="KEGG" id="alt:ambt_03385"/>
<feature type="domain" description="PKD/Chitinase" evidence="1">
    <location>
        <begin position="49"/>
        <end position="138"/>
    </location>
</feature>
<dbReference type="SMART" id="SM00089">
    <property type="entry name" value="PKD"/>
    <property type="match status" value="2"/>
</dbReference>
<dbReference type="InterPro" id="IPR029865">
    <property type="entry name" value="KIAA0319-like"/>
</dbReference>
<dbReference type="Proteomes" id="UP000000683">
    <property type="component" value="Chromosome"/>
</dbReference>
<protein>
    <recommendedName>
        <fullName evidence="1">PKD/Chitinase domain-containing protein</fullName>
    </recommendedName>
</protein>
<feature type="domain" description="PKD/Chitinase" evidence="1">
    <location>
        <begin position="179"/>
        <end position="289"/>
    </location>
</feature>